<feature type="transmembrane region" description="Helical" evidence="1">
    <location>
        <begin position="32"/>
        <end position="55"/>
    </location>
</feature>
<keyword evidence="1" id="KW-0472">Membrane</keyword>
<protein>
    <recommendedName>
        <fullName evidence="2">TadE-like domain-containing protein</fullName>
    </recommendedName>
</protein>
<keyword evidence="1" id="KW-1133">Transmembrane helix</keyword>
<evidence type="ECO:0000313" key="3">
    <source>
        <dbReference type="EMBL" id="RXT25279.1"/>
    </source>
</evidence>
<dbReference type="InterPro" id="IPR012495">
    <property type="entry name" value="TadE-like_dom"/>
</dbReference>
<dbReference type="Pfam" id="PF07811">
    <property type="entry name" value="TadE"/>
    <property type="match status" value="1"/>
</dbReference>
<accession>A0A4Q1U127</accession>
<organism evidence="3 4">
    <name type="scientific">Rhizobium leguminosarum</name>
    <dbReference type="NCBI Taxonomy" id="384"/>
    <lineage>
        <taxon>Bacteria</taxon>
        <taxon>Pseudomonadati</taxon>
        <taxon>Pseudomonadota</taxon>
        <taxon>Alphaproteobacteria</taxon>
        <taxon>Hyphomicrobiales</taxon>
        <taxon>Rhizobiaceae</taxon>
        <taxon>Rhizobium/Agrobacterium group</taxon>
        <taxon>Rhizobium</taxon>
    </lineage>
</organism>
<sequence>MRAELERPIFDGAFWSSILHSRTFWVPEDHGALLGTFAIAMMLLASMLLLPRLSARRRRISELHGDISGSTTMMDFVLVTPVFVFFMFVVFQFTILAKNHLFTHYAAYAAARSARVYFCPALPISIRSLAGLDAKTCDDDAAAGKADLAARLALIPAAPYDQLKCVGACQPPEDALKSLADASGLSKNWRAMRNQARYMFDPQNVTVTVDRAPMALYAAINRSPHVPVTAKVEARFLLLEYAGWVFARGQRKDGRYYTISTAEVNLL</sequence>
<gene>
    <name evidence="3" type="ORF">B5P46_14380</name>
</gene>
<feature type="domain" description="TadE-like" evidence="2">
    <location>
        <begin position="72"/>
        <end position="112"/>
    </location>
</feature>
<feature type="transmembrane region" description="Helical" evidence="1">
    <location>
        <begin position="76"/>
        <end position="97"/>
    </location>
</feature>
<reference evidence="3 4" key="1">
    <citation type="submission" date="2017-03" db="EMBL/GenBank/DDBJ databases">
        <authorList>
            <person name="Safronova V.I."/>
            <person name="Sazanova A.L."/>
            <person name="Chirak E.R."/>
        </authorList>
    </citation>
    <scope>NUCLEOTIDE SEQUENCE [LARGE SCALE GENOMIC DNA]</scope>
    <source>
        <strain evidence="3 4">Tri-43</strain>
    </source>
</reference>
<dbReference type="RefSeq" id="WP_129419258.1">
    <property type="nucleotide sequence ID" value="NZ_MZMU01000010.1"/>
</dbReference>
<proteinExistence type="predicted"/>
<dbReference type="AlphaFoldDB" id="A0A4Q1U127"/>
<dbReference type="Proteomes" id="UP000290767">
    <property type="component" value="Unassembled WGS sequence"/>
</dbReference>
<evidence type="ECO:0000259" key="2">
    <source>
        <dbReference type="Pfam" id="PF07811"/>
    </source>
</evidence>
<name>A0A4Q1U127_RHILE</name>
<keyword evidence="1" id="KW-0812">Transmembrane</keyword>
<evidence type="ECO:0000313" key="4">
    <source>
        <dbReference type="Proteomes" id="UP000290767"/>
    </source>
</evidence>
<dbReference type="EMBL" id="MZMU01000010">
    <property type="protein sequence ID" value="RXT25279.1"/>
    <property type="molecule type" value="Genomic_DNA"/>
</dbReference>
<comment type="caution">
    <text evidence="3">The sequence shown here is derived from an EMBL/GenBank/DDBJ whole genome shotgun (WGS) entry which is preliminary data.</text>
</comment>
<evidence type="ECO:0000256" key="1">
    <source>
        <dbReference type="SAM" id="Phobius"/>
    </source>
</evidence>